<dbReference type="SUPFAM" id="SSF53474">
    <property type="entry name" value="alpha/beta-Hydrolases"/>
    <property type="match status" value="1"/>
</dbReference>
<dbReference type="InterPro" id="IPR029058">
    <property type="entry name" value="AB_hydrolase_fold"/>
</dbReference>
<gene>
    <name evidence="2" type="ORF">TUM19329_11110</name>
</gene>
<dbReference type="InterPro" id="IPR022742">
    <property type="entry name" value="Hydrolase_4"/>
</dbReference>
<dbReference type="EMBL" id="AP022839">
    <property type="protein sequence ID" value="BCA94750.1"/>
    <property type="molecule type" value="Genomic_DNA"/>
</dbReference>
<dbReference type="Pfam" id="PF12146">
    <property type="entry name" value="Hydrolase_4"/>
    <property type="match status" value="1"/>
</dbReference>
<dbReference type="KEGG" id="lant:TUM19329_11110"/>
<dbReference type="Gene3D" id="3.40.50.1820">
    <property type="entry name" value="alpha/beta hydrolase"/>
    <property type="match status" value="1"/>
</dbReference>
<proteinExistence type="predicted"/>
<feature type="domain" description="Serine aminopeptidase S33" evidence="1">
    <location>
        <begin position="32"/>
        <end position="262"/>
    </location>
</feature>
<name>A0A6F8T3L6_9GAMM</name>
<dbReference type="PANTHER" id="PTHR11614">
    <property type="entry name" value="PHOSPHOLIPASE-RELATED"/>
    <property type="match status" value="1"/>
</dbReference>
<dbReference type="AlphaFoldDB" id="A0A6F8T3L6"/>
<dbReference type="GO" id="GO:0016787">
    <property type="term" value="F:hydrolase activity"/>
    <property type="evidence" value="ECO:0007669"/>
    <property type="project" value="UniProtKB-KW"/>
</dbReference>
<reference evidence="2" key="1">
    <citation type="journal article" date="2020" name="Microbiol. Resour. Announc.">
        <title>Complete Genome Sequence of Novel Psychrotolerant Legionella Strain TUM19329, Isolated from Antarctic Lake Sediment.</title>
        <authorList>
            <person name="Shimada S."/>
            <person name="Nakai R."/>
            <person name="Aoki K."/>
            <person name="Shimoeda N."/>
            <person name="Ohno G."/>
            <person name="Miyazaki Y."/>
            <person name="Kudoh S."/>
            <person name="Imura S."/>
            <person name="Watanabe K."/>
            <person name="Ishii Y."/>
            <person name="Tateda K."/>
        </authorList>
    </citation>
    <scope>NUCLEOTIDE SEQUENCE [LARGE SCALE GENOMIC DNA]</scope>
    <source>
        <strain evidence="2">TUM19329</strain>
    </source>
</reference>
<keyword evidence="3" id="KW-1185">Reference proteome</keyword>
<dbReference type="InterPro" id="IPR051044">
    <property type="entry name" value="MAG_DAG_Lipase"/>
</dbReference>
<sequence length="284" mass="32872">MMKTSNLKPNSYKASDGISMSYFKIESEVSNKILLFIHCGGGHVNESYLRMASEINKHRITCYLMDLRGHGLSEGKRGDSPNELQLFDDIKKMLEVMVQENPNAPVLIGGHSISAGLLLNFYNHYDHSLRIHSFYFVAPNFGRYSNTYRIYKKDLFVKSVNWFKLLAYRWSDGKYYKNDYVVKLRVSKQMLEVDPLIVNRYTNAMVHALTPERPVEYITNLDIPFNVIIGGKDVLFSIKSLKRFCSKSQLLNQFVIVPELNHFSIIKSVPDLFPDMMEGEFNQR</sequence>
<evidence type="ECO:0000313" key="2">
    <source>
        <dbReference type="EMBL" id="BCA94750.1"/>
    </source>
</evidence>
<keyword evidence="2" id="KW-0378">Hydrolase</keyword>
<accession>A0A6F8T3L6</accession>
<dbReference type="RefSeq" id="WP_173236546.1">
    <property type="nucleotide sequence ID" value="NZ_AP022839.1"/>
</dbReference>
<organism evidence="2 3">
    <name type="scientific">Legionella antarctica</name>
    <dbReference type="NCBI Taxonomy" id="2708020"/>
    <lineage>
        <taxon>Bacteria</taxon>
        <taxon>Pseudomonadati</taxon>
        <taxon>Pseudomonadota</taxon>
        <taxon>Gammaproteobacteria</taxon>
        <taxon>Legionellales</taxon>
        <taxon>Legionellaceae</taxon>
        <taxon>Legionella</taxon>
    </lineage>
</organism>
<protein>
    <submittedName>
        <fullName evidence="2">Alpha/beta hydrolase</fullName>
    </submittedName>
</protein>
<evidence type="ECO:0000259" key="1">
    <source>
        <dbReference type="Pfam" id="PF12146"/>
    </source>
</evidence>
<evidence type="ECO:0000313" key="3">
    <source>
        <dbReference type="Proteomes" id="UP000502894"/>
    </source>
</evidence>
<dbReference type="Proteomes" id="UP000502894">
    <property type="component" value="Chromosome"/>
</dbReference>